<evidence type="ECO:0000256" key="5">
    <source>
        <dbReference type="SAM" id="SignalP"/>
    </source>
</evidence>
<reference evidence="7 8" key="1">
    <citation type="journal article" date="2015" name="Stand. Genomic Sci.">
        <title>Complete genome sequence and description of Salinispira pacifica gen. nov., sp. nov., a novel spirochaete isolated form a hypersaline microbial mat.</title>
        <authorList>
            <person name="Ben Hania W."/>
            <person name="Joseph M."/>
            <person name="Schumann P."/>
            <person name="Bunk B."/>
            <person name="Fiebig A."/>
            <person name="Sproer C."/>
            <person name="Klenk H.P."/>
            <person name="Fardeau M.L."/>
            <person name="Spring S."/>
        </authorList>
    </citation>
    <scope>NUCLEOTIDE SEQUENCE [LARGE SCALE GENOMIC DNA]</scope>
    <source>
        <strain evidence="7 8">L21-RPul-D2</strain>
    </source>
</reference>
<dbReference type="GO" id="GO:0030313">
    <property type="term" value="C:cell envelope"/>
    <property type="evidence" value="ECO:0007669"/>
    <property type="project" value="UniProtKB-SubCell"/>
</dbReference>
<dbReference type="AlphaFoldDB" id="V5WK64"/>
<evidence type="ECO:0000259" key="6">
    <source>
        <dbReference type="SMART" id="SM00062"/>
    </source>
</evidence>
<dbReference type="SMART" id="SM00062">
    <property type="entry name" value="PBPb"/>
    <property type="match status" value="1"/>
</dbReference>
<dbReference type="PATRIC" id="fig|1307761.3.peg.2617"/>
<dbReference type="Gene3D" id="3.40.190.10">
    <property type="entry name" value="Periplasmic binding protein-like II"/>
    <property type="match status" value="2"/>
</dbReference>
<dbReference type="Pfam" id="PF00497">
    <property type="entry name" value="SBP_bac_3"/>
    <property type="match status" value="1"/>
</dbReference>
<comment type="subcellular location">
    <subcellularLocation>
        <location evidence="1">Cell envelope</location>
    </subcellularLocation>
</comment>
<dbReference type="PROSITE" id="PS01039">
    <property type="entry name" value="SBP_BACTERIAL_3"/>
    <property type="match status" value="1"/>
</dbReference>
<feature type="chain" id="PRO_5004741964" evidence="5">
    <location>
        <begin position="20"/>
        <end position="262"/>
    </location>
</feature>
<dbReference type="OrthoDB" id="9774451at2"/>
<dbReference type="PANTHER" id="PTHR35936">
    <property type="entry name" value="MEMBRANE-BOUND LYTIC MUREIN TRANSGLYCOSYLASE F"/>
    <property type="match status" value="1"/>
</dbReference>
<evidence type="ECO:0000256" key="1">
    <source>
        <dbReference type="ARBA" id="ARBA00004196"/>
    </source>
</evidence>
<evidence type="ECO:0000256" key="4">
    <source>
        <dbReference type="RuleBase" id="RU003744"/>
    </source>
</evidence>
<dbReference type="InterPro" id="IPR001638">
    <property type="entry name" value="Solute-binding_3/MltF_N"/>
</dbReference>
<dbReference type="eggNOG" id="COG0834">
    <property type="taxonomic scope" value="Bacteria"/>
</dbReference>
<dbReference type="EMBL" id="CP006939">
    <property type="protein sequence ID" value="AHC15979.1"/>
    <property type="molecule type" value="Genomic_DNA"/>
</dbReference>
<dbReference type="CDD" id="cd13620">
    <property type="entry name" value="PBP2_GltS"/>
    <property type="match status" value="1"/>
</dbReference>
<feature type="domain" description="Solute-binding protein family 3/N-terminal" evidence="6">
    <location>
        <begin position="34"/>
        <end position="255"/>
    </location>
</feature>
<organism evidence="7 8">
    <name type="scientific">Salinispira pacifica</name>
    <dbReference type="NCBI Taxonomy" id="1307761"/>
    <lineage>
        <taxon>Bacteria</taxon>
        <taxon>Pseudomonadati</taxon>
        <taxon>Spirochaetota</taxon>
        <taxon>Spirochaetia</taxon>
        <taxon>Spirochaetales</taxon>
        <taxon>Spirochaetaceae</taxon>
        <taxon>Salinispira</taxon>
    </lineage>
</organism>
<feature type="signal peptide" evidence="5">
    <location>
        <begin position="1"/>
        <end position="19"/>
    </location>
</feature>
<dbReference type="RefSeq" id="WP_024268880.1">
    <property type="nucleotide sequence ID" value="NC_023035.1"/>
</dbReference>
<evidence type="ECO:0000256" key="2">
    <source>
        <dbReference type="ARBA" id="ARBA00010333"/>
    </source>
</evidence>
<keyword evidence="8" id="KW-1185">Reference proteome</keyword>
<protein>
    <submittedName>
        <fullName evidence="7">Amino acid ABC transporter, amino acid-binding/permease protein</fullName>
    </submittedName>
</protein>
<dbReference type="PANTHER" id="PTHR35936:SF17">
    <property type="entry name" value="ARGININE-BINDING EXTRACELLULAR PROTEIN ARTP"/>
    <property type="match status" value="1"/>
</dbReference>
<evidence type="ECO:0000313" key="8">
    <source>
        <dbReference type="Proteomes" id="UP000018680"/>
    </source>
</evidence>
<comment type="similarity">
    <text evidence="2 4">Belongs to the bacterial solute-binding protein 3 family.</text>
</comment>
<dbReference type="HOGENOM" id="CLU_019602_18_2_12"/>
<sequence length="262" mass="28060">MKKIFAVLMLISISTAVFAAGSAEGVEAIQQRGKLILGTSADYAPYEFHTIIDGKDTIVGFDIEIAKVIAADLGVELEIQDIGFDGLLQALNSGKVDMVIAGMTPTEERKKSVDFSDVYYVAQQSVLVRTEDADTYTSIDALAGEPVGAQLSSIQEGLVKDEMPDSRLVALGKIPDLVLELKNEKVEALVVEQPVANGYVQANDDLAISPIQIGDVEGGSAVAVRKGSDELLERINETLQRLMADGSIDRFVAEANELNVTD</sequence>
<evidence type="ECO:0000256" key="3">
    <source>
        <dbReference type="ARBA" id="ARBA00022729"/>
    </source>
</evidence>
<dbReference type="InterPro" id="IPR018313">
    <property type="entry name" value="SBP_3_CS"/>
</dbReference>
<proteinExistence type="inferred from homology"/>
<dbReference type="STRING" id="1307761.L21SP2_2627"/>
<dbReference type="KEGG" id="slr:L21SP2_2627"/>
<keyword evidence="3 5" id="KW-0732">Signal</keyword>
<dbReference type="SUPFAM" id="SSF53850">
    <property type="entry name" value="Periplasmic binding protein-like II"/>
    <property type="match status" value="1"/>
</dbReference>
<name>V5WK64_9SPIO</name>
<gene>
    <name evidence="7" type="ORF">L21SP2_2627</name>
</gene>
<dbReference type="Proteomes" id="UP000018680">
    <property type="component" value="Chromosome"/>
</dbReference>
<accession>V5WK64</accession>
<evidence type="ECO:0000313" key="7">
    <source>
        <dbReference type="EMBL" id="AHC15979.1"/>
    </source>
</evidence>